<organism evidence="1 2">
    <name type="scientific">Vineibacter terrae</name>
    <dbReference type="NCBI Taxonomy" id="2586908"/>
    <lineage>
        <taxon>Bacteria</taxon>
        <taxon>Pseudomonadati</taxon>
        <taxon>Pseudomonadota</taxon>
        <taxon>Alphaproteobacteria</taxon>
        <taxon>Hyphomicrobiales</taxon>
        <taxon>Vineibacter</taxon>
    </lineage>
</organism>
<dbReference type="AlphaFoldDB" id="A0A5C8PBM2"/>
<name>A0A5C8PBM2_9HYPH</name>
<gene>
    <name evidence="1" type="ORF">FHP25_31315</name>
</gene>
<proteinExistence type="predicted"/>
<keyword evidence="2" id="KW-1185">Reference proteome</keyword>
<protein>
    <submittedName>
        <fullName evidence="1">Uncharacterized protein</fullName>
    </submittedName>
</protein>
<evidence type="ECO:0000313" key="2">
    <source>
        <dbReference type="Proteomes" id="UP000321638"/>
    </source>
</evidence>
<comment type="caution">
    <text evidence="1">The sequence shown here is derived from an EMBL/GenBank/DDBJ whole genome shotgun (WGS) entry which is preliminary data.</text>
</comment>
<evidence type="ECO:0000313" key="1">
    <source>
        <dbReference type="EMBL" id="TXL71200.1"/>
    </source>
</evidence>
<dbReference type="EMBL" id="VDUZ01000047">
    <property type="protein sequence ID" value="TXL71200.1"/>
    <property type="molecule type" value="Genomic_DNA"/>
</dbReference>
<reference evidence="1 2" key="1">
    <citation type="submission" date="2019-06" db="EMBL/GenBank/DDBJ databases">
        <title>New taxonomy in bacterial strain CC-CFT640, isolated from vineyard.</title>
        <authorList>
            <person name="Lin S.-Y."/>
            <person name="Tsai C.-F."/>
            <person name="Young C.-C."/>
        </authorList>
    </citation>
    <scope>NUCLEOTIDE SEQUENCE [LARGE SCALE GENOMIC DNA]</scope>
    <source>
        <strain evidence="1 2">CC-CFT640</strain>
    </source>
</reference>
<dbReference type="OrthoDB" id="6691729at2"/>
<dbReference type="Proteomes" id="UP000321638">
    <property type="component" value="Unassembled WGS sequence"/>
</dbReference>
<sequence length="136" mass="14181">MANAIYPKFKEAVLKGAANVDLTTGTIKVALVDLADYTYNAAHDFLDDVPVGARVAVGTITNPTVLNNIFDGDDVVLSLVTGDPSEALVIYKDTGVEATSRLVAFLDTGVTGLPVTPNGGNITIAWDNGANKIFAL</sequence>
<dbReference type="RefSeq" id="WP_147850937.1">
    <property type="nucleotide sequence ID" value="NZ_VDUZ01000047.1"/>
</dbReference>
<accession>A0A5C8PBM2</accession>